<evidence type="ECO:0000256" key="1">
    <source>
        <dbReference type="ARBA" id="ARBA00022722"/>
    </source>
</evidence>
<dbReference type="Gene3D" id="2.40.50.90">
    <property type="match status" value="1"/>
</dbReference>
<dbReference type="EMBL" id="LMTZ01000015">
    <property type="protein sequence ID" value="KST69687.1"/>
    <property type="molecule type" value="Genomic_DNA"/>
</dbReference>
<accession>A0A0V7ZZ17</accession>
<evidence type="ECO:0000256" key="2">
    <source>
        <dbReference type="ARBA" id="ARBA00022759"/>
    </source>
</evidence>
<evidence type="ECO:0000313" key="7">
    <source>
        <dbReference type="Proteomes" id="UP000053372"/>
    </source>
</evidence>
<evidence type="ECO:0000256" key="3">
    <source>
        <dbReference type="ARBA" id="ARBA00022801"/>
    </source>
</evidence>
<dbReference type="AlphaFoldDB" id="A0A0V7ZZ17"/>
<dbReference type="Pfam" id="PF00565">
    <property type="entry name" value="SNase"/>
    <property type="match status" value="1"/>
</dbReference>
<dbReference type="SMART" id="SM00318">
    <property type="entry name" value="SNc"/>
    <property type="match status" value="1"/>
</dbReference>
<dbReference type="PROSITE" id="PS50830">
    <property type="entry name" value="TNASE_3"/>
    <property type="match status" value="1"/>
</dbReference>
<keyword evidence="7" id="KW-1185">Reference proteome</keyword>
<keyword evidence="3" id="KW-0378">Hydrolase</keyword>
<dbReference type="SUPFAM" id="SSF50199">
    <property type="entry name" value="Staphylococcal nuclease"/>
    <property type="match status" value="1"/>
</dbReference>
<organism evidence="5 7">
    <name type="scientific">Mastigocoleus testarum BC008</name>
    <dbReference type="NCBI Taxonomy" id="371196"/>
    <lineage>
        <taxon>Bacteria</taxon>
        <taxon>Bacillati</taxon>
        <taxon>Cyanobacteriota</taxon>
        <taxon>Cyanophyceae</taxon>
        <taxon>Nostocales</taxon>
        <taxon>Hapalosiphonaceae</taxon>
        <taxon>Mastigocoleus</taxon>
    </lineage>
</organism>
<keyword evidence="2" id="KW-0255">Endonuclease</keyword>
<reference evidence="5 7" key="1">
    <citation type="journal article" date="2015" name="Genome Announc.">
        <title>Draft Genome of the Euendolithic (true boring) Cyanobacterium Mastigocoleus testarum strain BC008.</title>
        <authorList>
            <person name="Guida B.S."/>
            <person name="Garcia-Pichel F."/>
        </authorList>
    </citation>
    <scope>NUCLEOTIDE SEQUENCE [LARGE SCALE GENOMIC DNA]</scope>
    <source>
        <strain evidence="5 7">BC008</strain>
    </source>
</reference>
<gene>
    <name evidence="5" type="ORF">BC008_05040</name>
    <name evidence="6" type="ORF">BC008_05240</name>
</gene>
<feature type="domain" description="TNase-like" evidence="4">
    <location>
        <begin position="24"/>
        <end position="154"/>
    </location>
</feature>
<dbReference type="GO" id="GO:0004519">
    <property type="term" value="F:endonuclease activity"/>
    <property type="evidence" value="ECO:0007669"/>
    <property type="project" value="UniProtKB-KW"/>
</dbReference>
<sequence length="170" mass="19636">MLVICFLIFLLVGCQPKDANSKTIQPQVKIVGVPSGNTLNAIAIGSQSNLNSQVRLIGIDAPDRRQRPWGEDSSRRLRELIGDKPVKLEFDLKEKDRFGRMLAYAWQDKILLNEELVKEGYALFVPRSPNHKYDLRLERAQQYARLMGKGIWNPEKPMRLTPGEFRRIYR</sequence>
<comment type="caution">
    <text evidence="5">The sequence shown here is derived from an EMBL/GenBank/DDBJ whole genome shotgun (WGS) entry which is preliminary data.</text>
</comment>
<dbReference type="InterPro" id="IPR035437">
    <property type="entry name" value="SNase_OB-fold_sf"/>
</dbReference>
<dbReference type="InterPro" id="IPR016071">
    <property type="entry name" value="Staphylococal_nuclease_OB-fold"/>
</dbReference>
<keyword evidence="1" id="KW-0540">Nuclease</keyword>
<dbReference type="PANTHER" id="PTHR12302">
    <property type="entry name" value="EBNA2 BINDING PROTEIN P100"/>
    <property type="match status" value="1"/>
</dbReference>
<name>A0A0V7ZZ17_9CYAN</name>
<dbReference type="Proteomes" id="UP000053372">
    <property type="component" value="Unassembled WGS sequence"/>
</dbReference>
<proteinExistence type="predicted"/>
<dbReference type="EMBL" id="LMTZ01000014">
    <property type="protein sequence ID" value="KST69721.1"/>
    <property type="molecule type" value="Genomic_DNA"/>
</dbReference>
<evidence type="ECO:0000313" key="5">
    <source>
        <dbReference type="EMBL" id="KST69687.1"/>
    </source>
</evidence>
<protein>
    <submittedName>
        <fullName evidence="5">Nuclease</fullName>
    </submittedName>
</protein>
<dbReference type="GO" id="GO:0016787">
    <property type="term" value="F:hydrolase activity"/>
    <property type="evidence" value="ECO:0007669"/>
    <property type="project" value="UniProtKB-KW"/>
</dbReference>
<dbReference type="PANTHER" id="PTHR12302:SF3">
    <property type="entry name" value="SERINE_THREONINE-PROTEIN KINASE 31"/>
    <property type="match status" value="1"/>
</dbReference>
<evidence type="ECO:0000313" key="6">
    <source>
        <dbReference type="EMBL" id="KST69721.1"/>
    </source>
</evidence>
<evidence type="ECO:0000259" key="4">
    <source>
        <dbReference type="PROSITE" id="PS50830"/>
    </source>
</evidence>